<accession>A0ABU4LGE8</accession>
<evidence type="ECO:0000313" key="5">
    <source>
        <dbReference type="Proteomes" id="UP001271723"/>
    </source>
</evidence>
<comment type="caution">
    <text evidence="4">The sequence shown here is derived from an EMBL/GenBank/DDBJ whole genome shotgun (WGS) entry which is preliminary data.</text>
</comment>
<dbReference type="InterPro" id="IPR001647">
    <property type="entry name" value="HTH_TetR"/>
</dbReference>
<reference evidence="4 5" key="1">
    <citation type="journal article" date="2023" name="Microb. Genom.">
        <title>Mesoterricola silvestris gen. nov., sp. nov., Mesoterricola sediminis sp. nov., Geothrix oryzae sp. nov., Geothrix edaphica sp. nov., Geothrix rubra sp. nov., and Geothrix limicola sp. nov., six novel members of Acidobacteriota isolated from soils.</title>
        <authorList>
            <person name="Weisberg A.J."/>
            <person name="Pearce E."/>
            <person name="Kramer C.G."/>
            <person name="Chang J.H."/>
            <person name="Clarke C.R."/>
        </authorList>
    </citation>
    <scope>NUCLEOTIDE SEQUENCE [LARGE SCALE GENOMIC DNA]</scope>
    <source>
        <strain evidence="4 5">NRRL_B-2795</strain>
    </source>
</reference>
<feature type="domain" description="HTH tetR-type" evidence="3">
    <location>
        <begin position="15"/>
        <end position="75"/>
    </location>
</feature>
<name>A0ABU4LGE8_9ACTN</name>
<gene>
    <name evidence="4" type="ORF">PV517_38330</name>
</gene>
<evidence type="ECO:0000313" key="4">
    <source>
        <dbReference type="EMBL" id="MDX2914521.1"/>
    </source>
</evidence>
<dbReference type="PROSITE" id="PS50977">
    <property type="entry name" value="HTH_TETR_2"/>
    <property type="match status" value="1"/>
</dbReference>
<dbReference type="Gene3D" id="1.10.357.10">
    <property type="entry name" value="Tetracycline Repressor, domain 2"/>
    <property type="match status" value="1"/>
</dbReference>
<keyword evidence="1 2" id="KW-0238">DNA-binding</keyword>
<feature type="DNA-binding region" description="H-T-H motif" evidence="2">
    <location>
        <begin position="38"/>
        <end position="57"/>
    </location>
</feature>
<sequence>MAESTGPRGPYRKGLQRRREIVAAAAELFAESGYAHSSMRELARRMRLTQTGLLHHFADKEELLVEVLNLRDTSVADYLSEQHATDVATRSREVARHSAEHEGLTSLYIILSAEAIDRDHPAHPYFVEHYQAAQTLTLDPGPEAPEGAPMGISPEMIATLGTALQDGLQIQRRYRDDLDVVEAIDAFWRLVAAARAHWVQQAASDDSNRRDDDSD</sequence>
<dbReference type="SUPFAM" id="SSF48498">
    <property type="entry name" value="Tetracyclin repressor-like, C-terminal domain"/>
    <property type="match status" value="1"/>
</dbReference>
<dbReference type="Proteomes" id="UP001271723">
    <property type="component" value="Unassembled WGS sequence"/>
</dbReference>
<dbReference type="InterPro" id="IPR050109">
    <property type="entry name" value="HTH-type_TetR-like_transc_reg"/>
</dbReference>
<dbReference type="SUPFAM" id="SSF46689">
    <property type="entry name" value="Homeodomain-like"/>
    <property type="match status" value="1"/>
</dbReference>
<proteinExistence type="predicted"/>
<protein>
    <submittedName>
        <fullName evidence="4">Helix-turn-helix domain containing protein</fullName>
    </submittedName>
</protein>
<dbReference type="GeneID" id="24313228"/>
<evidence type="ECO:0000256" key="1">
    <source>
        <dbReference type="ARBA" id="ARBA00023125"/>
    </source>
</evidence>
<keyword evidence="5" id="KW-1185">Reference proteome</keyword>
<dbReference type="RefSeq" id="WP_013005176.1">
    <property type="nucleotide sequence ID" value="NZ_JAGJBZ010000001.1"/>
</dbReference>
<dbReference type="InterPro" id="IPR036271">
    <property type="entry name" value="Tet_transcr_reg_TetR-rel_C_sf"/>
</dbReference>
<evidence type="ECO:0000259" key="3">
    <source>
        <dbReference type="PROSITE" id="PS50977"/>
    </source>
</evidence>
<dbReference type="Pfam" id="PF00440">
    <property type="entry name" value="TetR_N"/>
    <property type="match status" value="1"/>
</dbReference>
<organism evidence="4 5">
    <name type="scientific">Streptomyces griseiscabiei</name>
    <dbReference type="NCBI Taxonomy" id="2993540"/>
    <lineage>
        <taxon>Bacteria</taxon>
        <taxon>Bacillati</taxon>
        <taxon>Actinomycetota</taxon>
        <taxon>Actinomycetes</taxon>
        <taxon>Kitasatosporales</taxon>
        <taxon>Streptomycetaceae</taxon>
        <taxon>Streptomyces</taxon>
    </lineage>
</organism>
<dbReference type="PANTHER" id="PTHR30055:SF181">
    <property type="entry name" value="BLR6905 PROTEIN"/>
    <property type="match status" value="1"/>
</dbReference>
<dbReference type="PANTHER" id="PTHR30055">
    <property type="entry name" value="HTH-TYPE TRANSCRIPTIONAL REGULATOR RUTR"/>
    <property type="match status" value="1"/>
</dbReference>
<dbReference type="PRINTS" id="PR00455">
    <property type="entry name" value="HTHTETR"/>
</dbReference>
<dbReference type="EMBL" id="JARAVY010000020">
    <property type="protein sequence ID" value="MDX2914521.1"/>
    <property type="molecule type" value="Genomic_DNA"/>
</dbReference>
<dbReference type="InterPro" id="IPR009057">
    <property type="entry name" value="Homeodomain-like_sf"/>
</dbReference>
<evidence type="ECO:0000256" key="2">
    <source>
        <dbReference type="PROSITE-ProRule" id="PRU00335"/>
    </source>
</evidence>